<evidence type="ECO:0000313" key="17">
    <source>
        <dbReference type="Proteomes" id="UP000183200"/>
    </source>
</evidence>
<evidence type="ECO:0000256" key="12">
    <source>
        <dbReference type="PROSITE-ProRule" id="PRU01360"/>
    </source>
</evidence>
<gene>
    <name evidence="16" type="ORF">SAMN05421820_103548</name>
</gene>
<keyword evidence="2 12" id="KW-0813">Transport</keyword>
<evidence type="ECO:0000256" key="2">
    <source>
        <dbReference type="ARBA" id="ARBA00022448"/>
    </source>
</evidence>
<dbReference type="RefSeq" id="WP_074606369.1">
    <property type="nucleotide sequence ID" value="NZ_FNGY01000003.1"/>
</dbReference>
<dbReference type="PANTHER" id="PTHR32552">
    <property type="entry name" value="FERRICHROME IRON RECEPTOR-RELATED"/>
    <property type="match status" value="1"/>
</dbReference>
<dbReference type="InterPro" id="IPR039426">
    <property type="entry name" value="TonB-dep_rcpt-like"/>
</dbReference>
<dbReference type="Proteomes" id="UP000183200">
    <property type="component" value="Unassembled WGS sequence"/>
</dbReference>
<dbReference type="InterPro" id="IPR000531">
    <property type="entry name" value="Beta-barrel_TonB"/>
</dbReference>
<evidence type="ECO:0000256" key="7">
    <source>
        <dbReference type="ARBA" id="ARBA00023004"/>
    </source>
</evidence>
<dbReference type="PANTHER" id="PTHR32552:SF68">
    <property type="entry name" value="FERRICHROME OUTER MEMBRANE TRANSPORTER_PHAGE RECEPTOR"/>
    <property type="match status" value="1"/>
</dbReference>
<keyword evidence="7" id="KW-0408">Iron</keyword>
<evidence type="ECO:0000259" key="15">
    <source>
        <dbReference type="Pfam" id="PF07715"/>
    </source>
</evidence>
<dbReference type="GO" id="GO:0009279">
    <property type="term" value="C:cell outer membrane"/>
    <property type="evidence" value="ECO:0007669"/>
    <property type="project" value="UniProtKB-SubCell"/>
</dbReference>
<keyword evidence="8" id="KW-0406">Ion transport</keyword>
<dbReference type="Gene3D" id="2.170.130.10">
    <property type="entry name" value="TonB-dependent receptor, plug domain"/>
    <property type="match status" value="1"/>
</dbReference>
<comment type="subcellular location">
    <subcellularLocation>
        <location evidence="1 12">Cell outer membrane</location>
        <topology evidence="1 12">Multi-pass membrane protein</topology>
    </subcellularLocation>
</comment>
<evidence type="ECO:0000256" key="5">
    <source>
        <dbReference type="ARBA" id="ARBA00022692"/>
    </source>
</evidence>
<dbReference type="InterPro" id="IPR037066">
    <property type="entry name" value="Plug_dom_sf"/>
</dbReference>
<accession>A0A1G9SC99</accession>
<organism evidence="16 17">
    <name type="scientific">Pedobacter steynii</name>
    <dbReference type="NCBI Taxonomy" id="430522"/>
    <lineage>
        <taxon>Bacteria</taxon>
        <taxon>Pseudomonadati</taxon>
        <taxon>Bacteroidota</taxon>
        <taxon>Sphingobacteriia</taxon>
        <taxon>Sphingobacteriales</taxon>
        <taxon>Sphingobacteriaceae</taxon>
        <taxon>Pedobacter</taxon>
    </lineage>
</organism>
<evidence type="ECO:0000256" key="9">
    <source>
        <dbReference type="ARBA" id="ARBA00023077"/>
    </source>
</evidence>
<dbReference type="CDD" id="cd01347">
    <property type="entry name" value="ligand_gated_channel"/>
    <property type="match status" value="1"/>
</dbReference>
<evidence type="ECO:0000256" key="6">
    <source>
        <dbReference type="ARBA" id="ARBA00022729"/>
    </source>
</evidence>
<name>A0A1G9SC99_9SPHI</name>
<comment type="similarity">
    <text evidence="12 13">Belongs to the TonB-dependent receptor family.</text>
</comment>
<proteinExistence type="inferred from homology"/>
<dbReference type="Pfam" id="PF00593">
    <property type="entry name" value="TonB_dep_Rec_b-barrel"/>
    <property type="match status" value="1"/>
</dbReference>
<reference evidence="17" key="1">
    <citation type="submission" date="2016-10" db="EMBL/GenBank/DDBJ databases">
        <authorList>
            <person name="Varghese N."/>
            <person name="Submissions S."/>
        </authorList>
    </citation>
    <scope>NUCLEOTIDE SEQUENCE [LARGE SCALE GENOMIC DNA]</scope>
    <source>
        <strain evidence="17">DSM 19110</strain>
    </source>
</reference>
<keyword evidence="9 13" id="KW-0798">TonB box</keyword>
<dbReference type="InterPro" id="IPR036942">
    <property type="entry name" value="Beta-barrel_TonB_sf"/>
</dbReference>
<evidence type="ECO:0000313" key="16">
    <source>
        <dbReference type="EMBL" id="SDM33094.1"/>
    </source>
</evidence>
<dbReference type="STRING" id="430522.BFS30_02780"/>
<dbReference type="GO" id="GO:0015344">
    <property type="term" value="F:siderophore uptake transmembrane transporter activity"/>
    <property type="evidence" value="ECO:0007669"/>
    <property type="project" value="TreeGrafter"/>
</dbReference>
<dbReference type="Gene3D" id="2.40.170.20">
    <property type="entry name" value="TonB-dependent receptor, beta-barrel domain"/>
    <property type="match status" value="1"/>
</dbReference>
<evidence type="ECO:0000259" key="14">
    <source>
        <dbReference type="Pfam" id="PF00593"/>
    </source>
</evidence>
<keyword evidence="17" id="KW-1185">Reference proteome</keyword>
<evidence type="ECO:0000256" key="10">
    <source>
        <dbReference type="ARBA" id="ARBA00023136"/>
    </source>
</evidence>
<dbReference type="AlphaFoldDB" id="A0A1G9SC99"/>
<feature type="domain" description="TonB-dependent receptor-like beta-barrel" evidence="14">
    <location>
        <begin position="248"/>
        <end position="670"/>
    </location>
</feature>
<protein>
    <submittedName>
        <fullName evidence="16">Iron complex outermembrane recepter protein</fullName>
    </submittedName>
</protein>
<keyword evidence="3 12" id="KW-1134">Transmembrane beta strand</keyword>
<evidence type="ECO:0000256" key="11">
    <source>
        <dbReference type="ARBA" id="ARBA00023237"/>
    </source>
</evidence>
<dbReference type="OrthoDB" id="9775095at2"/>
<keyword evidence="4" id="KW-0410">Iron transport</keyword>
<keyword evidence="10 12" id="KW-0472">Membrane</keyword>
<evidence type="ECO:0000256" key="1">
    <source>
        <dbReference type="ARBA" id="ARBA00004571"/>
    </source>
</evidence>
<evidence type="ECO:0000256" key="3">
    <source>
        <dbReference type="ARBA" id="ARBA00022452"/>
    </source>
</evidence>
<dbReference type="PROSITE" id="PS52016">
    <property type="entry name" value="TONB_DEPENDENT_REC_3"/>
    <property type="match status" value="1"/>
</dbReference>
<dbReference type="EMBL" id="FNGY01000003">
    <property type="protein sequence ID" value="SDM33094.1"/>
    <property type="molecule type" value="Genomic_DNA"/>
</dbReference>
<dbReference type="SUPFAM" id="SSF56935">
    <property type="entry name" value="Porins"/>
    <property type="match status" value="1"/>
</dbReference>
<keyword evidence="11 12" id="KW-0998">Cell outer membrane</keyword>
<feature type="domain" description="TonB-dependent receptor plug" evidence="15">
    <location>
        <begin position="63"/>
        <end position="162"/>
    </location>
</feature>
<evidence type="ECO:0000256" key="4">
    <source>
        <dbReference type="ARBA" id="ARBA00022496"/>
    </source>
</evidence>
<evidence type="ECO:0000256" key="13">
    <source>
        <dbReference type="RuleBase" id="RU003357"/>
    </source>
</evidence>
<sequence>MKKIIYLTFLYLIYQPLSYGQKSDTASRVQKVNKLKEVNVVKQRVVRLRPETLTNTLKLLQPLLQTPQSIISIPSSLLQQQGGLELRDAARNVSGVYFALNSTPFDNSATAQIRGFNAFSTYNGMSRRFSYGALIDDESLVESIEFVKGPAGFLNSYGEPGGSINISTKTPGQKLLNVVVNGGSFNFFRTSVDIGSEVKKKGFSYRFNTTYQHRDSYLNDLRTDKYVIAPVLQYNFSPNTFVLAEYNLVRGESQYGSSLDKVRSEADKLSGPIGINYSAGNGLPISYAQNQTGRIYAVHKFNKDWQLTSQSSYLLAPYSSWNMTSKGSKVYFRPDGMTERRSSRSMGSGKTFSSQLFASGKIRTGPIRHQLLFGAEYTNSRDSLSLNNGKIEFPYALANPSNFVDPDQARQTTRLTRITNNTFLKSAFAYDNIQLHKQLLLTIGARYTWFTNEKITTNARGVVPVKQHQNALSPRAALTYLIDSSTTAFFLYDQSFVPQTGQKAIVNAAREVIGAEPLDPQRGKNLEIGLKRNWFNSRLYTTLTGFHTIRINTAANDEVNAGYRIQFGEVTSKGIELDIIGNITDQLSLVTNYTFVKAVITKDKNPERLDKQMPQTPQQIFNTWIQYKFPLRNLASLNLSLGQTTIIKRSTSDKDQFIPDYTKFDAGISYVQDKYFFRMIADNLTGKRYMSSGDIISSFPYEGRNFYYIDGDPFNVKLSVGIKF</sequence>
<dbReference type="Pfam" id="PF07715">
    <property type="entry name" value="Plug"/>
    <property type="match status" value="1"/>
</dbReference>
<evidence type="ECO:0000256" key="8">
    <source>
        <dbReference type="ARBA" id="ARBA00023065"/>
    </source>
</evidence>
<keyword evidence="6" id="KW-0732">Signal</keyword>
<keyword evidence="5 12" id="KW-0812">Transmembrane</keyword>
<dbReference type="InterPro" id="IPR012910">
    <property type="entry name" value="Plug_dom"/>
</dbReference>